<organism evidence="4 5">
    <name type="scientific">Eiseniibacteriota bacterium</name>
    <dbReference type="NCBI Taxonomy" id="2212470"/>
    <lineage>
        <taxon>Bacteria</taxon>
        <taxon>Candidatus Eiseniibacteriota</taxon>
    </lineage>
</organism>
<reference evidence="4 5" key="1">
    <citation type="journal article" date="2019" name="Nat. Microbiol.">
        <title>Mediterranean grassland soil C-N compound turnover is dependent on rainfall and depth, and is mediated by genomically divergent microorganisms.</title>
        <authorList>
            <person name="Diamond S."/>
            <person name="Andeer P.F."/>
            <person name="Li Z."/>
            <person name="Crits-Christoph A."/>
            <person name="Burstein D."/>
            <person name="Anantharaman K."/>
            <person name="Lane K.R."/>
            <person name="Thomas B.C."/>
            <person name="Pan C."/>
            <person name="Northen T.R."/>
            <person name="Banfield J.F."/>
        </authorList>
    </citation>
    <scope>NUCLEOTIDE SEQUENCE [LARGE SCALE GENOMIC DNA]</scope>
    <source>
        <strain evidence="4">WS_10</strain>
    </source>
</reference>
<feature type="domain" description="Thiopeptide-type bacteriocin biosynthesis" evidence="3">
    <location>
        <begin position="848"/>
        <end position="1105"/>
    </location>
</feature>
<evidence type="ECO:0000256" key="1">
    <source>
        <dbReference type="SAM" id="MobiDB-lite"/>
    </source>
</evidence>
<sequence length="1128" mass="124896">MDRGRRTAARRSRHRLDAARGHAAARAHVGSRAPPLRALTRRLIVAGRSVLHVEIRASDFFVLRTPTWPFDAFERWGADLETPACADDDPRLDAALEADRRVLRARLRTALETPELRGALRVAAPDLDAQLADDLQRPPDAPPSRAELALVRYLTRMATRPTPFGLFAGSALGTLGELTRLALGPRERARLKSRLDMGHLEAITRSLGADPALRTRLLHRPNETLYRAAGRLRYVEVRWEGPRRAHRLVAAEPSPHLDATLARAQRGATIDDLAAPLADENGVSREEAIAFVTQLVDRQILVSEWAPPLTSTDPLAELGDTLSARGADPALRARLERLRDGMQGMDARGIAADPALHLEIAAEISRLPLNRHLPCLVQVDLVRDAPEATLGASVVEELARAVDLLHRLSSVDSTADLDRFREAFLERYETQEVPLLEALDPEIGLGFGPIDARAEAGPWLDGWSAPRIEPDRARTRAARLHALVAGAAVARGPARIELDRADVESLAAGDRAPLPDAFAALAVVAATSDRAIANGDFQILVEFVLGPSGARLLGRFCHADPALRAAVERHLRDEEALRPDVVFAEIVHLPEGRLGNVLCRPSLRPHEIPFLGRSGAPEERQIPLADLRVTIVEGRIVLRSARHGREVVPRLTSAHNYRLRTLPLYRFLATLQSQGRSERAIWDWGPLESAPHLPRVTHGRIVLARERWRVLADELRPLLHAEGAARVRAMRAWRSRRALPRHLVLADGDHRLLVDLENPWSLESFLQLAKSRPELILVELFPAPDALPARGPDGRYTHEILVPFVRTRALDEVRAADSSPPPRGADAGSSRTAPMPRRLLPPGSECLFARLATGVATVDRVLVHVVGPLIRGLEAERPELAWFFLRYADPSWHLRLRIFGAPEWLRAVVAPALEDAVAPLLEERTVWRLTYDTYQREIERYGGAWGILASEQLFACDSRCALDWIANHPGEDGLDARGLLALLGTDRTLQDFGWNERLRRVWFGEARDALVRRLRLDRDGEHRLAASFRTRRSRLEPAIEGRAEDERSRQAERALERRSAAARPIAGAIAQRAAEGRLEAPLASIVASHVHLQCNRLLRSAHAEQDARRRAGVGGVTRAADGRGEGNR</sequence>
<name>A0A538U7T1_UNCEI</name>
<dbReference type="EMBL" id="VBPA01000103">
    <property type="protein sequence ID" value="TMQ71769.1"/>
    <property type="molecule type" value="Genomic_DNA"/>
</dbReference>
<feature type="compositionally biased region" description="Basic residues" evidence="1">
    <location>
        <begin position="1"/>
        <end position="14"/>
    </location>
</feature>
<dbReference type="NCBIfam" id="TIGR03891">
    <property type="entry name" value="thiopep_ocin"/>
    <property type="match status" value="1"/>
</dbReference>
<feature type="compositionally biased region" description="Low complexity" evidence="1">
    <location>
        <begin position="21"/>
        <end position="31"/>
    </location>
</feature>
<comment type="caution">
    <text evidence="4">The sequence shown here is derived from an EMBL/GenBank/DDBJ whole genome shotgun (WGS) entry which is preliminary data.</text>
</comment>
<evidence type="ECO:0000259" key="2">
    <source>
        <dbReference type="Pfam" id="PF04738"/>
    </source>
</evidence>
<accession>A0A538U7T1</accession>
<evidence type="ECO:0000313" key="4">
    <source>
        <dbReference type="EMBL" id="TMQ71769.1"/>
    </source>
</evidence>
<feature type="region of interest" description="Disordered" evidence="1">
    <location>
        <begin position="813"/>
        <end position="836"/>
    </location>
</feature>
<feature type="region of interest" description="Disordered" evidence="1">
    <location>
        <begin position="1103"/>
        <end position="1128"/>
    </location>
</feature>
<dbReference type="AlphaFoldDB" id="A0A538U7T1"/>
<evidence type="ECO:0000313" key="5">
    <source>
        <dbReference type="Proteomes" id="UP000319836"/>
    </source>
</evidence>
<feature type="domain" description="Lantibiotic dehydratase N-terminal" evidence="2">
    <location>
        <begin position="113"/>
        <end position="763"/>
    </location>
</feature>
<dbReference type="InterPro" id="IPR006827">
    <property type="entry name" value="Lant_deHydtase_N"/>
</dbReference>
<dbReference type="Proteomes" id="UP000319836">
    <property type="component" value="Unassembled WGS sequence"/>
</dbReference>
<feature type="region of interest" description="Disordered" evidence="1">
    <location>
        <begin position="1"/>
        <end position="31"/>
    </location>
</feature>
<evidence type="ECO:0000259" key="3">
    <source>
        <dbReference type="Pfam" id="PF14028"/>
    </source>
</evidence>
<dbReference type="InterPro" id="IPR023809">
    <property type="entry name" value="Thiopep_bacteriocin_synth_dom"/>
</dbReference>
<dbReference type="Pfam" id="PF04738">
    <property type="entry name" value="Lant_dehydr_N"/>
    <property type="match status" value="1"/>
</dbReference>
<gene>
    <name evidence="4" type="ORF">E6K80_04585</name>
</gene>
<proteinExistence type="predicted"/>
<protein>
    <submittedName>
        <fullName evidence="4">Lanthionine biosynthesis protein LanB</fullName>
    </submittedName>
</protein>
<dbReference type="Pfam" id="PF14028">
    <property type="entry name" value="Lant_dehydr_C"/>
    <property type="match status" value="1"/>
</dbReference>